<dbReference type="PRINTS" id="PR00811">
    <property type="entry name" value="BCTERIALGSPD"/>
</dbReference>
<dbReference type="InterPro" id="IPR051808">
    <property type="entry name" value="Type_IV_pilus_biogenesis"/>
</dbReference>
<evidence type="ECO:0000313" key="11">
    <source>
        <dbReference type="Proteomes" id="UP000235460"/>
    </source>
</evidence>
<dbReference type="InterPro" id="IPR038591">
    <property type="entry name" value="NolW-like_sf"/>
</dbReference>
<evidence type="ECO:0000256" key="7">
    <source>
        <dbReference type="RuleBase" id="RU004004"/>
    </source>
</evidence>
<dbReference type="SMART" id="SM00965">
    <property type="entry name" value="STN"/>
    <property type="match status" value="1"/>
</dbReference>
<evidence type="ECO:0000256" key="3">
    <source>
        <dbReference type="ARBA" id="ARBA00022729"/>
    </source>
</evidence>
<dbReference type="PANTHER" id="PTHR30604:SF1">
    <property type="entry name" value="DNA UTILIZATION PROTEIN HOFQ"/>
    <property type="match status" value="1"/>
</dbReference>
<dbReference type="Proteomes" id="UP000235460">
    <property type="component" value="Unassembled WGS sequence"/>
</dbReference>
<keyword evidence="3 8" id="KW-0732">Signal</keyword>
<comment type="similarity">
    <text evidence="6">Belongs to the bacterial secretin family.</text>
</comment>
<evidence type="ECO:0000313" key="10">
    <source>
        <dbReference type="EMBL" id="PMP69004.1"/>
    </source>
</evidence>
<evidence type="ECO:0000256" key="4">
    <source>
        <dbReference type="ARBA" id="ARBA00023136"/>
    </source>
</evidence>
<dbReference type="InterPro" id="IPR001775">
    <property type="entry name" value="GspD/PilQ"/>
</dbReference>
<accession>A0A2N7PQ84</accession>
<evidence type="ECO:0000256" key="8">
    <source>
        <dbReference type="SAM" id="SignalP"/>
    </source>
</evidence>
<evidence type="ECO:0000256" key="6">
    <source>
        <dbReference type="RuleBase" id="RU004003"/>
    </source>
</evidence>
<keyword evidence="2 7" id="KW-0813">Transport</keyword>
<feature type="domain" description="Secretin/TonB short N-terminal" evidence="9">
    <location>
        <begin position="200"/>
        <end position="248"/>
    </location>
</feature>
<comment type="caution">
    <text evidence="10">The sequence shown here is derived from an EMBL/GenBank/DDBJ whole genome shotgun (WGS) entry which is preliminary data.</text>
</comment>
<dbReference type="Pfam" id="PF03958">
    <property type="entry name" value="Secretin_N"/>
    <property type="match status" value="1"/>
</dbReference>
<comment type="subcellular location">
    <subcellularLocation>
        <location evidence="7">Cell outer membrane</location>
    </subcellularLocation>
    <subcellularLocation>
        <location evidence="1">Membrane</location>
    </subcellularLocation>
</comment>
<keyword evidence="5" id="KW-0998">Cell outer membrane</keyword>
<dbReference type="Gene3D" id="3.30.1370.130">
    <property type="match status" value="1"/>
</dbReference>
<dbReference type="Pfam" id="PF00263">
    <property type="entry name" value="Secretin"/>
    <property type="match status" value="1"/>
</dbReference>
<dbReference type="InterPro" id="IPR004846">
    <property type="entry name" value="T2SS/T3SS_dom"/>
</dbReference>
<keyword evidence="4" id="KW-0472">Membrane</keyword>
<organism evidence="10 11">
    <name type="scientific">Thermodesulfobacterium geofontis</name>
    <dbReference type="NCBI Taxonomy" id="1295609"/>
    <lineage>
        <taxon>Bacteria</taxon>
        <taxon>Pseudomonadati</taxon>
        <taxon>Thermodesulfobacteriota</taxon>
        <taxon>Thermodesulfobacteria</taxon>
        <taxon>Thermodesulfobacteriales</taxon>
        <taxon>Thermodesulfobacteriaceae</taxon>
        <taxon>Thermodesulfobacterium</taxon>
    </lineage>
</organism>
<evidence type="ECO:0000259" key="9">
    <source>
        <dbReference type="SMART" id="SM00965"/>
    </source>
</evidence>
<dbReference type="InterPro" id="IPR013355">
    <property type="entry name" value="Pilus_4_PilQ"/>
</dbReference>
<sequence length="605" mass="67534">MRKHKIVFYFLLLIGLLSISSSLMAQVKNILKQTYFLKEPTNSLIFDFEFKPKYDIKSENNTLNIIFYDVEIKDTNWLKNLPKEIFKEFNIYIEKNNLILELKTLKNFNFKTTTYENKLVIDFIWEEIKKPVMAQIIGDKIIKSYEDSLKLPEYSYPAQPDLTHLKLPFMKKYTGNPVSVDFQEADLHAVFRLLAEVGNINIVVSEKVKGTITLKVKQVPWDQLLDIILANHGLAMMKLGNVIRIAPLDEIKAESDRYKDYLTSLKDIQERGPLITKTFQLKYVKGDVIVNKIKEIVTGEGKITFEPNSNIIIVKDTEKNLAEIEKIIKEVDKPTKQVLIEARIVEMQDTYAHRLGIRWGGSAYKGSEHTIFGVGGSPTISSGSASYTYPGGFGPGNSTVSVSIPAGTLVDLGTAGTTNIGFAFGHIGKSVLLLDAELSALESKGIARIFARPKILTLDNQDAEIKQGYKIPYLQLSQYGVATTQFIDAVLKLKVTPHVTPDNRINLDIEIEKSTPDWGRVVNGVPAVLTRSAKTKVLINSGETLVIGGIKTDDIGDSVDSVPGLSNVPGLGELFKRKEKTADKTELMVFITPKVVSVEIPGVDY</sequence>
<name>A0A2N7PQ84_9BACT</name>
<reference evidence="10 11" key="1">
    <citation type="submission" date="2018-01" db="EMBL/GenBank/DDBJ databases">
        <title>Metagenomic assembled genomes from two thermal pools in the Uzon Caldera, Kamchatka, Russia.</title>
        <authorList>
            <person name="Wilkins L."/>
            <person name="Ettinger C."/>
        </authorList>
    </citation>
    <scope>NUCLEOTIDE SEQUENCE [LARGE SCALE GENOMIC DNA]</scope>
    <source>
        <strain evidence="10">ZAV-08</strain>
    </source>
</reference>
<dbReference type="Pfam" id="PF07660">
    <property type="entry name" value="STN"/>
    <property type="match status" value="1"/>
</dbReference>
<dbReference type="EMBL" id="PNIK01000009">
    <property type="protein sequence ID" value="PMP69004.1"/>
    <property type="molecule type" value="Genomic_DNA"/>
</dbReference>
<feature type="chain" id="PRO_5014931607" description="Secretin/TonB short N-terminal domain-containing protein" evidence="8">
    <location>
        <begin position="26"/>
        <end position="605"/>
    </location>
</feature>
<dbReference type="AlphaFoldDB" id="A0A2N7PQ84"/>
<evidence type="ECO:0000256" key="2">
    <source>
        <dbReference type="ARBA" id="ARBA00022448"/>
    </source>
</evidence>
<dbReference type="NCBIfam" id="TIGR02515">
    <property type="entry name" value="IV_pilus_PilQ"/>
    <property type="match status" value="1"/>
</dbReference>
<proteinExistence type="inferred from homology"/>
<evidence type="ECO:0000256" key="5">
    <source>
        <dbReference type="ARBA" id="ARBA00023237"/>
    </source>
</evidence>
<dbReference type="InterPro" id="IPR005644">
    <property type="entry name" value="NolW-like"/>
</dbReference>
<protein>
    <recommendedName>
        <fullName evidence="9">Secretin/TonB short N-terminal domain-containing protein</fullName>
    </recommendedName>
</protein>
<dbReference type="PANTHER" id="PTHR30604">
    <property type="entry name" value="PROTEIN TRANSPORT PROTEIN HOFQ"/>
    <property type="match status" value="1"/>
</dbReference>
<dbReference type="InterPro" id="IPR011662">
    <property type="entry name" value="Secretin/TonB_short_N"/>
</dbReference>
<dbReference type="GO" id="GO:0009306">
    <property type="term" value="P:protein secretion"/>
    <property type="evidence" value="ECO:0007669"/>
    <property type="project" value="InterPro"/>
</dbReference>
<feature type="signal peptide" evidence="8">
    <location>
        <begin position="1"/>
        <end position="25"/>
    </location>
</feature>
<gene>
    <name evidence="10" type="ORF">C0190_00715</name>
</gene>
<dbReference type="GO" id="GO:0009279">
    <property type="term" value="C:cell outer membrane"/>
    <property type="evidence" value="ECO:0007669"/>
    <property type="project" value="UniProtKB-SubCell"/>
</dbReference>
<evidence type="ECO:0000256" key="1">
    <source>
        <dbReference type="ARBA" id="ARBA00004370"/>
    </source>
</evidence>
<dbReference type="Gene3D" id="3.30.1370.120">
    <property type="match status" value="1"/>
</dbReference>